<dbReference type="InterPro" id="IPR025204">
    <property type="entry name" value="CENP-L"/>
</dbReference>
<proteinExistence type="predicted"/>
<organism evidence="2 3">
    <name type="scientific">Podospora appendiculata</name>
    <dbReference type="NCBI Taxonomy" id="314037"/>
    <lineage>
        <taxon>Eukaryota</taxon>
        <taxon>Fungi</taxon>
        <taxon>Dikarya</taxon>
        <taxon>Ascomycota</taxon>
        <taxon>Pezizomycotina</taxon>
        <taxon>Sordariomycetes</taxon>
        <taxon>Sordariomycetidae</taxon>
        <taxon>Sordariales</taxon>
        <taxon>Podosporaceae</taxon>
        <taxon>Podospora</taxon>
    </lineage>
</organism>
<dbReference type="AlphaFoldDB" id="A0AAE1CCV6"/>
<evidence type="ECO:0000313" key="2">
    <source>
        <dbReference type="EMBL" id="KAK3688909.1"/>
    </source>
</evidence>
<dbReference type="Pfam" id="PF13092">
    <property type="entry name" value="CENP-L"/>
    <property type="match status" value="1"/>
</dbReference>
<sequence length="437" mass="47843">MASRRRRNRPESPESAPASDRSSQSLPSNASSVVAATPFYNTTFSTHRVSPLYIGKERLTTERLRTLAQRLRDILVGDVVRGVEVGLGPDGDDPVMGRFGALEAVDMHWVRLASVRDLSQDHMDVDPSPSAGGHNHLLKQKAIHISLRYEASSCTALLLPSLAQRDDNDGSENSHLPRNMSFSLDAQPANPQHFLTMPLLLLRMPTPLKPIIADFLATSFDCRVSPLRLGTRSLVHSWEAWARLSGLPSRGPLAKDMVLSLGFYLDWQPADDDEDEQHHHPGLLKSIDVIIPAAELRKFADAPPAKRKISWEGDLTKRRKLAGGRPREEGWEWRAARESGAAAAAAVERQPFTEALGRYVDHHLGLDLFHPGVRVTKVACAGFAMSEGRLKVFGSRAVDEPARRGALSDGQREAVLELVADLVGKATIGGFEGQLGG</sequence>
<protein>
    <submittedName>
        <fullName evidence="2">Kinetochore complex Sim4 subunit Fta1-domain-containing protein</fullName>
    </submittedName>
</protein>
<gene>
    <name evidence="2" type="ORF">B0T22DRAFT_375896</name>
</gene>
<feature type="region of interest" description="Disordered" evidence="1">
    <location>
        <begin position="1"/>
        <end position="30"/>
    </location>
</feature>
<accession>A0AAE1CCV6</accession>
<dbReference type="Proteomes" id="UP001270362">
    <property type="component" value="Unassembled WGS sequence"/>
</dbReference>
<dbReference type="EMBL" id="JAULSO010000002">
    <property type="protein sequence ID" value="KAK3688909.1"/>
    <property type="molecule type" value="Genomic_DNA"/>
</dbReference>
<keyword evidence="3" id="KW-1185">Reference proteome</keyword>
<name>A0AAE1CCV6_9PEZI</name>
<reference evidence="2" key="1">
    <citation type="journal article" date="2023" name="Mol. Phylogenet. Evol.">
        <title>Genome-scale phylogeny and comparative genomics of the fungal order Sordariales.</title>
        <authorList>
            <person name="Hensen N."/>
            <person name="Bonometti L."/>
            <person name="Westerberg I."/>
            <person name="Brannstrom I.O."/>
            <person name="Guillou S."/>
            <person name="Cros-Aarteil S."/>
            <person name="Calhoun S."/>
            <person name="Haridas S."/>
            <person name="Kuo A."/>
            <person name="Mondo S."/>
            <person name="Pangilinan J."/>
            <person name="Riley R."/>
            <person name="LaButti K."/>
            <person name="Andreopoulos B."/>
            <person name="Lipzen A."/>
            <person name="Chen C."/>
            <person name="Yan M."/>
            <person name="Daum C."/>
            <person name="Ng V."/>
            <person name="Clum A."/>
            <person name="Steindorff A."/>
            <person name="Ohm R.A."/>
            <person name="Martin F."/>
            <person name="Silar P."/>
            <person name="Natvig D.O."/>
            <person name="Lalanne C."/>
            <person name="Gautier V."/>
            <person name="Ament-Velasquez S.L."/>
            <person name="Kruys A."/>
            <person name="Hutchinson M.I."/>
            <person name="Powell A.J."/>
            <person name="Barry K."/>
            <person name="Miller A.N."/>
            <person name="Grigoriev I.V."/>
            <person name="Debuchy R."/>
            <person name="Gladieux P."/>
            <person name="Hiltunen Thoren M."/>
            <person name="Johannesson H."/>
        </authorList>
    </citation>
    <scope>NUCLEOTIDE SEQUENCE</scope>
    <source>
        <strain evidence="2">CBS 314.62</strain>
    </source>
</reference>
<evidence type="ECO:0000313" key="3">
    <source>
        <dbReference type="Proteomes" id="UP001270362"/>
    </source>
</evidence>
<evidence type="ECO:0000256" key="1">
    <source>
        <dbReference type="SAM" id="MobiDB-lite"/>
    </source>
</evidence>
<comment type="caution">
    <text evidence="2">The sequence shown here is derived from an EMBL/GenBank/DDBJ whole genome shotgun (WGS) entry which is preliminary data.</text>
</comment>
<feature type="compositionally biased region" description="Polar residues" evidence="1">
    <location>
        <begin position="20"/>
        <end position="30"/>
    </location>
</feature>
<reference evidence="2" key="2">
    <citation type="submission" date="2023-06" db="EMBL/GenBank/DDBJ databases">
        <authorList>
            <consortium name="Lawrence Berkeley National Laboratory"/>
            <person name="Haridas S."/>
            <person name="Hensen N."/>
            <person name="Bonometti L."/>
            <person name="Westerberg I."/>
            <person name="Brannstrom I.O."/>
            <person name="Guillou S."/>
            <person name="Cros-Aarteil S."/>
            <person name="Calhoun S."/>
            <person name="Kuo A."/>
            <person name="Mondo S."/>
            <person name="Pangilinan J."/>
            <person name="Riley R."/>
            <person name="Labutti K."/>
            <person name="Andreopoulos B."/>
            <person name="Lipzen A."/>
            <person name="Chen C."/>
            <person name="Yanf M."/>
            <person name="Daum C."/>
            <person name="Ng V."/>
            <person name="Clum A."/>
            <person name="Steindorff A."/>
            <person name="Ohm R."/>
            <person name="Martin F."/>
            <person name="Silar P."/>
            <person name="Natvig D."/>
            <person name="Lalanne C."/>
            <person name="Gautier V."/>
            <person name="Ament-Velasquez S.L."/>
            <person name="Kruys A."/>
            <person name="Hutchinson M.I."/>
            <person name="Powell A.J."/>
            <person name="Barry K."/>
            <person name="Miller A.N."/>
            <person name="Grigoriev I.V."/>
            <person name="Debuchy R."/>
            <person name="Gladieux P."/>
            <person name="Thoren M.H."/>
            <person name="Johannesson H."/>
        </authorList>
    </citation>
    <scope>NUCLEOTIDE SEQUENCE</scope>
    <source>
        <strain evidence="2">CBS 314.62</strain>
    </source>
</reference>